<name>A0A0F8WX60_9ZZZZ</name>
<sequence length="88" mass="10292">MCKQQPENLASELTRRLATAEINLVEGTREYLEEKHGQVWSTDELKNDYQVIGFGAPCVVVRRKSDNVKGLLFFQHDPRFYFRFEPVT</sequence>
<accession>A0A0F8WX60</accession>
<dbReference type="AlphaFoldDB" id="A0A0F8WX60"/>
<evidence type="ECO:0000313" key="1">
    <source>
        <dbReference type="EMBL" id="KKK53020.1"/>
    </source>
</evidence>
<reference evidence="1" key="1">
    <citation type="journal article" date="2015" name="Nature">
        <title>Complex archaea that bridge the gap between prokaryotes and eukaryotes.</title>
        <authorList>
            <person name="Spang A."/>
            <person name="Saw J.H."/>
            <person name="Jorgensen S.L."/>
            <person name="Zaremba-Niedzwiedzka K."/>
            <person name="Martijn J."/>
            <person name="Lind A.E."/>
            <person name="van Eijk R."/>
            <person name="Schleper C."/>
            <person name="Guy L."/>
            <person name="Ettema T.J."/>
        </authorList>
    </citation>
    <scope>NUCLEOTIDE SEQUENCE</scope>
</reference>
<dbReference type="EMBL" id="LAZR01066717">
    <property type="protein sequence ID" value="KKK53020.1"/>
    <property type="molecule type" value="Genomic_DNA"/>
</dbReference>
<organism evidence="1">
    <name type="scientific">marine sediment metagenome</name>
    <dbReference type="NCBI Taxonomy" id="412755"/>
    <lineage>
        <taxon>unclassified sequences</taxon>
        <taxon>metagenomes</taxon>
        <taxon>ecological metagenomes</taxon>
    </lineage>
</organism>
<gene>
    <name evidence="1" type="ORF">LCGC14_3098960</name>
</gene>
<protein>
    <submittedName>
        <fullName evidence="1">Uncharacterized protein</fullName>
    </submittedName>
</protein>
<proteinExistence type="predicted"/>
<comment type="caution">
    <text evidence="1">The sequence shown here is derived from an EMBL/GenBank/DDBJ whole genome shotgun (WGS) entry which is preliminary data.</text>
</comment>